<name>A0A202EE12_9EURY</name>
<gene>
    <name evidence="1" type="ORF">B2G88_05615</name>
</gene>
<dbReference type="AlphaFoldDB" id="A0A202EE12"/>
<dbReference type="RefSeq" id="WP_054863136.1">
    <property type="nucleotide sequence ID" value="NZ_MWPH01000001.1"/>
</dbReference>
<reference evidence="1 2" key="1">
    <citation type="submission" date="2017-02" db="EMBL/GenBank/DDBJ databases">
        <title>Natronthermophilus aegyptiacus gen. nov.,sp. nov., an aerobic, extremely halophilic alkalithermophilic archaeon isolated from the athalassohaline Wadi An Natrun, Egypt.</title>
        <authorList>
            <person name="Zhao B."/>
        </authorList>
    </citation>
    <scope>NUCLEOTIDE SEQUENCE [LARGE SCALE GENOMIC DNA]</scope>
    <source>
        <strain evidence="1 2">CGMCC 1.3597</strain>
    </source>
</reference>
<dbReference type="Proteomes" id="UP000196084">
    <property type="component" value="Unassembled WGS sequence"/>
</dbReference>
<keyword evidence="2" id="KW-1185">Reference proteome</keyword>
<evidence type="ECO:0000313" key="1">
    <source>
        <dbReference type="EMBL" id="OVE86260.1"/>
    </source>
</evidence>
<sequence length="60" mass="6518">MAVNGTREWTDPTTCPFCGDQLSSPGVGFVDHIDDSGSCEQEFDHWRENVAGDLAGEWSG</sequence>
<dbReference type="Pfam" id="PF24333">
    <property type="entry name" value="DUF7501"/>
    <property type="match status" value="1"/>
</dbReference>
<comment type="caution">
    <text evidence="1">The sequence shown here is derived from an EMBL/GenBank/DDBJ whole genome shotgun (WGS) entry which is preliminary data.</text>
</comment>
<organism evidence="1 2">
    <name type="scientific">Natronolimnobius baerhuensis</name>
    <dbReference type="NCBI Taxonomy" id="253108"/>
    <lineage>
        <taxon>Archaea</taxon>
        <taxon>Methanobacteriati</taxon>
        <taxon>Methanobacteriota</taxon>
        <taxon>Stenosarchaea group</taxon>
        <taxon>Halobacteria</taxon>
        <taxon>Halobacteriales</taxon>
        <taxon>Natrialbaceae</taxon>
        <taxon>Natronolimnobius</taxon>
    </lineage>
</organism>
<dbReference type="InterPro" id="IPR055924">
    <property type="entry name" value="DUF7501"/>
</dbReference>
<proteinExistence type="predicted"/>
<evidence type="ECO:0000313" key="2">
    <source>
        <dbReference type="Proteomes" id="UP000196084"/>
    </source>
</evidence>
<accession>A0A202EE12</accession>
<protein>
    <submittedName>
        <fullName evidence="1">Uncharacterized protein</fullName>
    </submittedName>
</protein>
<dbReference type="EMBL" id="MWPH01000001">
    <property type="protein sequence ID" value="OVE86260.1"/>
    <property type="molecule type" value="Genomic_DNA"/>
</dbReference>